<comment type="caution">
    <text evidence="7">The sequence shown here is derived from an EMBL/GenBank/DDBJ whole genome shotgun (WGS) entry which is preliminary data.</text>
</comment>
<feature type="region of interest" description="Disordered" evidence="5">
    <location>
        <begin position="144"/>
        <end position="208"/>
    </location>
</feature>
<evidence type="ECO:0000313" key="7">
    <source>
        <dbReference type="EMBL" id="OOQ83431.1"/>
    </source>
</evidence>
<evidence type="ECO:0000256" key="3">
    <source>
        <dbReference type="ARBA" id="ARBA00022833"/>
    </source>
</evidence>
<dbReference type="GO" id="GO:0046872">
    <property type="term" value="F:metal ion binding"/>
    <property type="evidence" value="ECO:0007669"/>
    <property type="project" value="UniProtKB-KW"/>
</dbReference>
<name>A0A1S9RDJ5_PENBI</name>
<comment type="similarity">
    <text evidence="1">Belongs to the Gfa family.</text>
</comment>
<evidence type="ECO:0000259" key="6">
    <source>
        <dbReference type="PROSITE" id="PS51891"/>
    </source>
</evidence>
<evidence type="ECO:0000313" key="8">
    <source>
        <dbReference type="Proteomes" id="UP000190744"/>
    </source>
</evidence>
<dbReference type="PANTHER" id="PTHR33337:SF36">
    <property type="entry name" value="DUF636 DOMAIN PROTEIN (AFU_ORTHOLOGUE AFUA_3G01340)"/>
    <property type="match status" value="1"/>
</dbReference>
<dbReference type="PANTHER" id="PTHR33337">
    <property type="entry name" value="GFA DOMAIN-CONTAINING PROTEIN"/>
    <property type="match status" value="1"/>
</dbReference>
<dbReference type="AlphaFoldDB" id="A0A1S9RDJ5"/>
<dbReference type="GO" id="GO:0016846">
    <property type="term" value="F:carbon-sulfur lyase activity"/>
    <property type="evidence" value="ECO:0007669"/>
    <property type="project" value="InterPro"/>
</dbReference>
<evidence type="ECO:0000256" key="4">
    <source>
        <dbReference type="ARBA" id="ARBA00023239"/>
    </source>
</evidence>
<gene>
    <name evidence="7" type="ORF">PEBR_34529</name>
</gene>
<accession>A0A1S9RDJ5</accession>
<evidence type="ECO:0000256" key="2">
    <source>
        <dbReference type="ARBA" id="ARBA00022723"/>
    </source>
</evidence>
<proteinExistence type="inferred from homology"/>
<dbReference type="Proteomes" id="UP000190744">
    <property type="component" value="Unassembled WGS sequence"/>
</dbReference>
<dbReference type="PROSITE" id="PS51891">
    <property type="entry name" value="CENP_V_GFA"/>
    <property type="match status" value="1"/>
</dbReference>
<reference evidence="8" key="1">
    <citation type="submission" date="2015-09" db="EMBL/GenBank/DDBJ databases">
        <authorList>
            <person name="Fill T.P."/>
            <person name="Baretta J.F."/>
            <person name="de Almeida L.G."/>
            <person name="Rocha M."/>
            <person name="de Souza D.H."/>
            <person name="Malavazi I."/>
            <person name="Cerdeira L.T."/>
            <person name="Hong H."/>
            <person name="Samborskyy M."/>
            <person name="de Vasconcelos A.T."/>
            <person name="Leadlay P."/>
            <person name="Rodrigues-Filho E."/>
        </authorList>
    </citation>
    <scope>NUCLEOTIDE SEQUENCE [LARGE SCALE GENOMIC DNA]</scope>
    <source>
        <strain evidence="8">LaBioMMi 136</strain>
    </source>
</reference>
<keyword evidence="4" id="KW-0456">Lyase</keyword>
<evidence type="ECO:0000256" key="1">
    <source>
        <dbReference type="ARBA" id="ARBA00005495"/>
    </source>
</evidence>
<dbReference type="InterPro" id="IPR006913">
    <property type="entry name" value="CENP-V/GFA"/>
</dbReference>
<sequence length="208" mass="23014">MNLASFFPYSSVQFKQRSKILKRTSLSGEVGQTIIMAPTYLTGACLCKSIAYRITLPTPEPLPKVDSTHQILLPPSETPSNKIHQIIICHCINCKRYTGSGFSANIIVPQSSFKYTQGSPQLYLDGSDKGGVVYREFCPDCGTPFTSRSDDDEDEVAVKSGTLNDEDRERSEQGPPAAPGVRSSQWWPGYIPTGTTTDNETWMMDDYP</sequence>
<feature type="domain" description="CENP-V/GFA" evidence="6">
    <location>
        <begin position="41"/>
        <end position="178"/>
    </location>
</feature>
<dbReference type="InterPro" id="IPR011057">
    <property type="entry name" value="Mss4-like_sf"/>
</dbReference>
<organism evidence="7 8">
    <name type="scientific">Penicillium brasilianum</name>
    <dbReference type="NCBI Taxonomy" id="104259"/>
    <lineage>
        <taxon>Eukaryota</taxon>
        <taxon>Fungi</taxon>
        <taxon>Dikarya</taxon>
        <taxon>Ascomycota</taxon>
        <taxon>Pezizomycotina</taxon>
        <taxon>Eurotiomycetes</taxon>
        <taxon>Eurotiomycetidae</taxon>
        <taxon>Eurotiales</taxon>
        <taxon>Aspergillaceae</taxon>
        <taxon>Penicillium</taxon>
    </lineage>
</organism>
<dbReference type="Gene3D" id="3.90.1590.10">
    <property type="entry name" value="glutathione-dependent formaldehyde- activating enzyme (gfa)"/>
    <property type="match status" value="1"/>
</dbReference>
<protein>
    <recommendedName>
        <fullName evidence="6">CENP-V/GFA domain-containing protein</fullName>
    </recommendedName>
</protein>
<evidence type="ECO:0000256" key="5">
    <source>
        <dbReference type="SAM" id="MobiDB-lite"/>
    </source>
</evidence>
<dbReference type="Pfam" id="PF04828">
    <property type="entry name" value="GFA"/>
    <property type="match status" value="1"/>
</dbReference>
<dbReference type="EMBL" id="LJBN01000196">
    <property type="protein sequence ID" value="OOQ83431.1"/>
    <property type="molecule type" value="Genomic_DNA"/>
</dbReference>
<keyword evidence="2" id="KW-0479">Metal-binding</keyword>
<dbReference type="SUPFAM" id="SSF51316">
    <property type="entry name" value="Mss4-like"/>
    <property type="match status" value="1"/>
</dbReference>
<keyword evidence="3" id="KW-0862">Zinc</keyword>